<feature type="transmembrane region" description="Helical" evidence="1">
    <location>
        <begin position="139"/>
        <end position="161"/>
    </location>
</feature>
<feature type="transmembrane region" description="Helical" evidence="1">
    <location>
        <begin position="201"/>
        <end position="222"/>
    </location>
</feature>
<dbReference type="OrthoDB" id="123392at2759"/>
<evidence type="ECO:0000313" key="2">
    <source>
        <dbReference type="EMBL" id="TMW66851.1"/>
    </source>
</evidence>
<feature type="transmembrane region" description="Helical" evidence="1">
    <location>
        <begin position="289"/>
        <end position="310"/>
    </location>
</feature>
<keyword evidence="1" id="KW-0812">Transmembrane</keyword>
<dbReference type="EMBL" id="SPLM01000006">
    <property type="protein sequence ID" value="TMW66851.1"/>
    <property type="molecule type" value="Genomic_DNA"/>
</dbReference>
<dbReference type="Proteomes" id="UP000794436">
    <property type="component" value="Unassembled WGS sequence"/>
</dbReference>
<sequence>MQSSTVYPALLTQRTQAATLHAKQYTQPTCLERFGSIISGYGRLHQRYTIAKLRQFHTYEQTVQAWRPWFIICVTPLPGLFSALLLAAIPLQDHRLGLRDNYGFVIHLLLMVWLASVGAIIIPRAAIADIAEQYSLRQVIVVATLTTALSSSVFLGIAALWRFPVPFTLAFFFGAWSIVMILSHSLVLRRRLRESKRLRTLLLKSGVWVLLQCSQIVIYPAFSVLFEHVNDLGQVVLTLAFPFLKYAIKRLLRNAGSEFHGFQGEMAVSSVEIAASLYQSLIMQNTPSVIATTTIIVIDVLQGLVAIRLFMDKKSLVSRQEIVPTALIYAKTLVVANEEDELEKCQRLLWRLERVSIVKISFEEENQTLVLLHALETLQAAETIMLVEYFEVAIPVINGIYLVLASRFMSAQYNPKLRPFYEHPELLGNGLRSLLVYSLLQGVAVVAMMLVMRLRYRLSAVKHLSFVLEHHWWSLQGKMLGWMPLFLHFWVVHYGVDFTFKFDFSAPARP</sequence>
<protein>
    <submittedName>
        <fullName evidence="2">Uncharacterized protein</fullName>
    </submittedName>
</protein>
<feature type="transmembrane region" description="Helical" evidence="1">
    <location>
        <begin position="389"/>
        <end position="410"/>
    </location>
</feature>
<dbReference type="AlphaFoldDB" id="A0A8K1CQI3"/>
<feature type="transmembrane region" description="Helical" evidence="1">
    <location>
        <begin position="69"/>
        <end position="92"/>
    </location>
</feature>
<comment type="caution">
    <text evidence="2">The sequence shown here is derived from an EMBL/GenBank/DDBJ whole genome shotgun (WGS) entry which is preliminary data.</text>
</comment>
<organism evidence="2 3">
    <name type="scientific">Pythium oligandrum</name>
    <name type="common">Mycoparasitic fungus</name>
    <dbReference type="NCBI Taxonomy" id="41045"/>
    <lineage>
        <taxon>Eukaryota</taxon>
        <taxon>Sar</taxon>
        <taxon>Stramenopiles</taxon>
        <taxon>Oomycota</taxon>
        <taxon>Peronosporomycetes</taxon>
        <taxon>Pythiales</taxon>
        <taxon>Pythiaceae</taxon>
        <taxon>Pythium</taxon>
    </lineage>
</organism>
<feature type="transmembrane region" description="Helical" evidence="1">
    <location>
        <begin position="167"/>
        <end position="189"/>
    </location>
</feature>
<feature type="transmembrane region" description="Helical" evidence="1">
    <location>
        <begin position="430"/>
        <end position="452"/>
    </location>
</feature>
<evidence type="ECO:0000313" key="3">
    <source>
        <dbReference type="Proteomes" id="UP000794436"/>
    </source>
</evidence>
<keyword evidence="3" id="KW-1185">Reference proteome</keyword>
<evidence type="ECO:0000256" key="1">
    <source>
        <dbReference type="SAM" id="Phobius"/>
    </source>
</evidence>
<feature type="transmembrane region" description="Helical" evidence="1">
    <location>
        <begin position="104"/>
        <end position="127"/>
    </location>
</feature>
<gene>
    <name evidence="2" type="ORF">Poli38472_011967</name>
</gene>
<proteinExistence type="predicted"/>
<name>A0A8K1CQI3_PYTOL</name>
<reference evidence="2" key="1">
    <citation type="submission" date="2019-03" db="EMBL/GenBank/DDBJ databases">
        <title>Long read genome sequence of the mycoparasitic Pythium oligandrum ATCC 38472 isolated from sugarbeet rhizosphere.</title>
        <authorList>
            <person name="Gaulin E."/>
        </authorList>
    </citation>
    <scope>NUCLEOTIDE SEQUENCE</scope>
    <source>
        <strain evidence="2">ATCC 38472_TT</strain>
    </source>
</reference>
<keyword evidence="1" id="KW-1133">Transmembrane helix</keyword>
<keyword evidence="1" id="KW-0472">Membrane</keyword>
<accession>A0A8K1CQI3</accession>